<organism evidence="1">
    <name type="scientific">Hexamita inflata</name>
    <dbReference type="NCBI Taxonomy" id="28002"/>
    <lineage>
        <taxon>Eukaryota</taxon>
        <taxon>Metamonada</taxon>
        <taxon>Diplomonadida</taxon>
        <taxon>Hexamitidae</taxon>
        <taxon>Hexamitinae</taxon>
        <taxon>Hexamita</taxon>
    </lineage>
</organism>
<gene>
    <name evidence="2" type="ORF">HINF_LOCUS48816</name>
    <name evidence="1" type="ORF">HINF_LOCUS52132</name>
</gene>
<evidence type="ECO:0000313" key="2">
    <source>
        <dbReference type="EMBL" id="CAL6059586.1"/>
    </source>
</evidence>
<proteinExistence type="predicted"/>
<sequence>MKRVVRLPHAHLPVWSNVRLRVFHNIVNNQNMRGFHSLTMISAQATACPSLLSPLSQNFTAKNLHFAPRIIRIWFDYCSDARKTKAFVDLTAYKYYHNWATSQQAVSKDSQNYIIISNAKIRSDHHAVNFVYSGHSFLQVHFQFPSNRSTRNKHSSLLPNGSHGIGTRLFCLEADAKTEQKR</sequence>
<comment type="caution">
    <text evidence="1">The sequence shown here is derived from an EMBL/GenBank/DDBJ whole genome shotgun (WGS) entry which is preliminary data.</text>
</comment>
<dbReference type="Proteomes" id="UP001642409">
    <property type="component" value="Unassembled WGS sequence"/>
</dbReference>
<dbReference type="EMBL" id="CATOUU010000977">
    <property type="protein sequence ID" value="CAI9964487.1"/>
    <property type="molecule type" value="Genomic_DNA"/>
</dbReference>
<evidence type="ECO:0000313" key="1">
    <source>
        <dbReference type="EMBL" id="CAI9964487.1"/>
    </source>
</evidence>
<dbReference type="EMBL" id="CAXDID020000226">
    <property type="protein sequence ID" value="CAL6059586.1"/>
    <property type="molecule type" value="Genomic_DNA"/>
</dbReference>
<keyword evidence="3" id="KW-1185">Reference proteome</keyword>
<name>A0AA86R1H0_9EUKA</name>
<protein>
    <submittedName>
        <fullName evidence="2">Hypothetical_protein</fullName>
    </submittedName>
</protein>
<dbReference type="AlphaFoldDB" id="A0AA86R1H0"/>
<reference evidence="1" key="1">
    <citation type="submission" date="2023-06" db="EMBL/GenBank/DDBJ databases">
        <authorList>
            <person name="Kurt Z."/>
        </authorList>
    </citation>
    <scope>NUCLEOTIDE SEQUENCE</scope>
</reference>
<evidence type="ECO:0000313" key="3">
    <source>
        <dbReference type="Proteomes" id="UP001642409"/>
    </source>
</evidence>
<accession>A0AA86R1H0</accession>
<reference evidence="2 3" key="2">
    <citation type="submission" date="2024-07" db="EMBL/GenBank/DDBJ databases">
        <authorList>
            <person name="Akdeniz Z."/>
        </authorList>
    </citation>
    <scope>NUCLEOTIDE SEQUENCE [LARGE SCALE GENOMIC DNA]</scope>
</reference>